<reference evidence="16" key="1">
    <citation type="submission" date="2022-09" db="EMBL/GenBank/DDBJ databases">
        <title>Tahibacter sp. nov., isolated from a fresh water.</title>
        <authorList>
            <person name="Baek J.H."/>
            <person name="Lee J.K."/>
            <person name="Kim J.M."/>
            <person name="Jeon C.O."/>
        </authorList>
    </citation>
    <scope>NUCLEOTIDE SEQUENCE</scope>
    <source>
        <strain evidence="16">W38</strain>
    </source>
</reference>
<dbReference type="Proteomes" id="UP001064632">
    <property type="component" value="Chromosome"/>
</dbReference>
<comment type="catalytic activity">
    <reaction evidence="11 13">
        <text>(S)-2,3,4,5-tetrahydrodipicolinate + NADP(+) + H2O = (2S,4S)-4-hydroxy-2,3,4,5-tetrahydrodipicolinate + NADPH + H(+)</text>
        <dbReference type="Rhea" id="RHEA:35331"/>
        <dbReference type="ChEBI" id="CHEBI:15377"/>
        <dbReference type="ChEBI" id="CHEBI:15378"/>
        <dbReference type="ChEBI" id="CHEBI:16845"/>
        <dbReference type="ChEBI" id="CHEBI:57783"/>
        <dbReference type="ChEBI" id="CHEBI:58349"/>
        <dbReference type="ChEBI" id="CHEBI:67139"/>
        <dbReference type="EC" id="1.17.1.8"/>
    </reaction>
</comment>
<evidence type="ECO:0000256" key="2">
    <source>
        <dbReference type="ARBA" id="ARBA00022490"/>
    </source>
</evidence>
<comment type="pathway">
    <text evidence="9 13">Amino-acid biosynthesis; L-lysine biosynthesis via DAP pathway; (S)-tetrahydrodipicolinate from L-aspartate: step 4/4.</text>
</comment>
<evidence type="ECO:0000256" key="1">
    <source>
        <dbReference type="ARBA" id="ARBA00006642"/>
    </source>
</evidence>
<comment type="subunit">
    <text evidence="13">Homotetramer.</text>
</comment>
<dbReference type="InterPro" id="IPR022663">
    <property type="entry name" value="DapB_C"/>
</dbReference>
<dbReference type="PIRSF" id="PIRSF000161">
    <property type="entry name" value="DHPR"/>
    <property type="match status" value="1"/>
</dbReference>
<evidence type="ECO:0000313" key="17">
    <source>
        <dbReference type="Proteomes" id="UP001064632"/>
    </source>
</evidence>
<feature type="binding site" evidence="13">
    <location>
        <begin position="170"/>
        <end position="171"/>
    </location>
    <ligand>
        <name>(S)-2,3,4,5-tetrahydrodipicolinate</name>
        <dbReference type="ChEBI" id="CHEBI:16845"/>
    </ligand>
</feature>
<evidence type="ECO:0000256" key="4">
    <source>
        <dbReference type="ARBA" id="ARBA00022857"/>
    </source>
</evidence>
<dbReference type="InterPro" id="IPR022664">
    <property type="entry name" value="DapB_N_CS"/>
</dbReference>
<feature type="binding site" evidence="13">
    <location>
        <begin position="104"/>
        <end position="106"/>
    </location>
    <ligand>
        <name>NAD(+)</name>
        <dbReference type="ChEBI" id="CHEBI:57540"/>
    </ligand>
</feature>
<comment type="caution">
    <text evidence="13">Was originally thought to be a dihydrodipicolinate reductase (DHDPR), catalyzing the conversion of dihydrodipicolinate to tetrahydrodipicolinate. However, it was shown in E.coli that the substrate of the enzymatic reaction is not dihydrodipicolinate (DHDP) but in fact (2S,4S)-4-hydroxy-2,3,4,5-tetrahydrodipicolinic acid (HTPA), the product released by the DapA-catalyzed reaction.</text>
</comment>
<dbReference type="SUPFAM" id="SSF55347">
    <property type="entry name" value="Glyceraldehyde-3-phosphate dehydrogenase-like, C-terminal domain"/>
    <property type="match status" value="1"/>
</dbReference>
<dbReference type="InterPro" id="IPR036291">
    <property type="entry name" value="NAD(P)-bd_dom_sf"/>
</dbReference>
<name>A0ABY6B972_9GAMM</name>
<dbReference type="HAMAP" id="MF_00102">
    <property type="entry name" value="DapB"/>
    <property type="match status" value="1"/>
</dbReference>
<evidence type="ECO:0000256" key="7">
    <source>
        <dbReference type="ARBA" id="ARBA00023027"/>
    </source>
</evidence>
<dbReference type="NCBIfam" id="TIGR00036">
    <property type="entry name" value="dapB"/>
    <property type="match status" value="1"/>
</dbReference>
<evidence type="ECO:0000256" key="11">
    <source>
        <dbReference type="ARBA" id="ARBA00049080"/>
    </source>
</evidence>
<accession>A0ABY6B972</accession>
<keyword evidence="2 13" id="KW-0963">Cytoplasm</keyword>
<evidence type="ECO:0000256" key="12">
    <source>
        <dbReference type="ARBA" id="ARBA00049396"/>
    </source>
</evidence>
<keyword evidence="3 13" id="KW-0028">Amino-acid biosynthesis</keyword>
<dbReference type="EMBL" id="CP104694">
    <property type="protein sequence ID" value="UXI66419.1"/>
    <property type="molecule type" value="Genomic_DNA"/>
</dbReference>
<keyword evidence="8 13" id="KW-0457">Lysine biosynthesis</keyword>
<dbReference type="RefSeq" id="WP_261693403.1">
    <property type="nucleotide sequence ID" value="NZ_CP104694.1"/>
</dbReference>
<evidence type="ECO:0000256" key="8">
    <source>
        <dbReference type="ARBA" id="ARBA00023154"/>
    </source>
</evidence>
<feature type="domain" description="Dihydrodipicolinate reductase C-terminal" evidence="15">
    <location>
        <begin position="134"/>
        <end position="268"/>
    </location>
</feature>
<feature type="domain" description="Dihydrodipicolinate reductase N-terminal" evidence="14">
    <location>
        <begin position="11"/>
        <end position="131"/>
    </location>
</feature>
<evidence type="ECO:0000256" key="5">
    <source>
        <dbReference type="ARBA" id="ARBA00022915"/>
    </source>
</evidence>
<proteinExistence type="inferred from homology"/>
<feature type="binding site" evidence="13">
    <location>
        <position position="161"/>
    </location>
    <ligand>
        <name>(S)-2,3,4,5-tetrahydrodipicolinate</name>
        <dbReference type="ChEBI" id="CHEBI:16845"/>
    </ligand>
</feature>
<keyword evidence="4 13" id="KW-0521">NADP</keyword>
<dbReference type="EC" id="1.17.1.8" evidence="10 13"/>
<evidence type="ECO:0000256" key="13">
    <source>
        <dbReference type="HAMAP-Rule" id="MF_00102"/>
    </source>
</evidence>
<keyword evidence="7 13" id="KW-0520">NAD</keyword>
<sequence length="270" mass="28705">MSLSSQTPTMVAVHGAGGRMGQAILRAAPLQSDVRISAALVRPGSSLEDTPISALVGNDVADIDFRASLDPDTQLDALIDFSSPHAFDSAIALAVERRVAFICGTTGLSEQQHVTLHRAAQHIPVLWASNFSLGIALMQRFARMAAQLLPTWDCEIVEMHHRRKVDAPSGTALTLGEAVAAGRGVALQAAAVHGRVGRGSRKAGEIGFHALRGGDVIGEHTVMFVSEDERIELTHRANNRDIFAKGALVGAQRLARAAPGMYGMHDLLDE</sequence>
<dbReference type="PROSITE" id="PS01298">
    <property type="entry name" value="DAPB"/>
    <property type="match status" value="1"/>
</dbReference>
<feature type="active site" description="Proton donor" evidence="13">
    <location>
        <position position="164"/>
    </location>
</feature>
<comment type="function">
    <text evidence="13">Catalyzes the conversion of 4-hydroxy-tetrahydrodipicolinate (HTPA) to tetrahydrodipicolinate.</text>
</comment>
<comment type="similarity">
    <text evidence="1 13">Belongs to the DapB family.</text>
</comment>
<evidence type="ECO:0000256" key="9">
    <source>
        <dbReference type="ARBA" id="ARBA00037922"/>
    </source>
</evidence>
<dbReference type="PANTHER" id="PTHR20836:SF0">
    <property type="entry name" value="4-HYDROXY-TETRAHYDRODIPICOLINATE REDUCTASE 1, CHLOROPLASTIC-RELATED"/>
    <property type="match status" value="1"/>
</dbReference>
<dbReference type="Gene3D" id="3.40.50.720">
    <property type="entry name" value="NAD(P)-binding Rossmann-like Domain"/>
    <property type="match status" value="1"/>
</dbReference>
<dbReference type="Pfam" id="PF05173">
    <property type="entry name" value="DapB_C"/>
    <property type="match status" value="1"/>
</dbReference>
<comment type="caution">
    <text evidence="13">Lacks conserved residue(s) required for the propagation of feature annotation.</text>
</comment>
<dbReference type="GO" id="GO:0008839">
    <property type="term" value="F:4-hydroxy-tetrahydrodipicolinate reductase"/>
    <property type="evidence" value="ECO:0007669"/>
    <property type="project" value="UniProtKB-EC"/>
</dbReference>
<feature type="active site" description="Proton donor/acceptor" evidence="13">
    <location>
        <position position="160"/>
    </location>
</feature>
<feature type="binding site" evidence="13">
    <location>
        <position position="42"/>
    </location>
    <ligand>
        <name>NADP(+)</name>
        <dbReference type="ChEBI" id="CHEBI:58349"/>
    </ligand>
</feature>
<keyword evidence="6 13" id="KW-0560">Oxidoreductase</keyword>
<dbReference type="SUPFAM" id="SSF51735">
    <property type="entry name" value="NAD(P)-binding Rossmann-fold domains"/>
    <property type="match status" value="1"/>
</dbReference>
<evidence type="ECO:0000259" key="15">
    <source>
        <dbReference type="Pfam" id="PF05173"/>
    </source>
</evidence>
<keyword evidence="5 13" id="KW-0220">Diaminopimelate biosynthesis</keyword>
<dbReference type="InterPro" id="IPR000846">
    <property type="entry name" value="DapB_N"/>
</dbReference>
<dbReference type="InterPro" id="IPR023940">
    <property type="entry name" value="DHDPR_bac"/>
</dbReference>
<dbReference type="PANTHER" id="PTHR20836">
    <property type="entry name" value="DIHYDRODIPICOLINATE REDUCTASE"/>
    <property type="match status" value="1"/>
</dbReference>
<feature type="binding site" evidence="13">
    <location>
        <begin position="15"/>
        <end position="20"/>
    </location>
    <ligand>
        <name>NAD(+)</name>
        <dbReference type="ChEBI" id="CHEBI:57540"/>
    </ligand>
</feature>
<protein>
    <recommendedName>
        <fullName evidence="10 13">4-hydroxy-tetrahydrodipicolinate reductase</fullName>
        <shortName evidence="13">HTPA reductase</shortName>
        <ecNumber evidence="10 13">1.17.1.8</ecNumber>
    </recommendedName>
</protein>
<organism evidence="16 17">
    <name type="scientific">Tahibacter amnicola</name>
    <dbReference type="NCBI Taxonomy" id="2976241"/>
    <lineage>
        <taxon>Bacteria</taxon>
        <taxon>Pseudomonadati</taxon>
        <taxon>Pseudomonadota</taxon>
        <taxon>Gammaproteobacteria</taxon>
        <taxon>Lysobacterales</taxon>
        <taxon>Rhodanobacteraceae</taxon>
        <taxon>Tahibacter</taxon>
    </lineage>
</organism>
<evidence type="ECO:0000256" key="3">
    <source>
        <dbReference type="ARBA" id="ARBA00022605"/>
    </source>
</evidence>
<comment type="subcellular location">
    <subcellularLocation>
        <location evidence="13">Cytoplasm</location>
    </subcellularLocation>
</comment>
<evidence type="ECO:0000256" key="6">
    <source>
        <dbReference type="ARBA" id="ARBA00023002"/>
    </source>
</evidence>
<keyword evidence="17" id="KW-1185">Reference proteome</keyword>
<dbReference type="CDD" id="cd02274">
    <property type="entry name" value="DHDPR_N"/>
    <property type="match status" value="1"/>
</dbReference>
<feature type="binding site" evidence="13">
    <location>
        <begin position="128"/>
        <end position="131"/>
    </location>
    <ligand>
        <name>NAD(+)</name>
        <dbReference type="ChEBI" id="CHEBI:57540"/>
    </ligand>
</feature>
<comment type="catalytic activity">
    <reaction evidence="12 13">
        <text>(S)-2,3,4,5-tetrahydrodipicolinate + NAD(+) + H2O = (2S,4S)-4-hydroxy-2,3,4,5-tetrahydrodipicolinate + NADH + H(+)</text>
        <dbReference type="Rhea" id="RHEA:35323"/>
        <dbReference type="ChEBI" id="CHEBI:15377"/>
        <dbReference type="ChEBI" id="CHEBI:15378"/>
        <dbReference type="ChEBI" id="CHEBI:16845"/>
        <dbReference type="ChEBI" id="CHEBI:57540"/>
        <dbReference type="ChEBI" id="CHEBI:57945"/>
        <dbReference type="ChEBI" id="CHEBI:67139"/>
        <dbReference type="EC" id="1.17.1.8"/>
    </reaction>
</comment>
<evidence type="ECO:0000256" key="10">
    <source>
        <dbReference type="ARBA" id="ARBA00038983"/>
    </source>
</evidence>
<evidence type="ECO:0000259" key="14">
    <source>
        <dbReference type="Pfam" id="PF01113"/>
    </source>
</evidence>
<dbReference type="Pfam" id="PF01113">
    <property type="entry name" value="DapB_N"/>
    <property type="match status" value="1"/>
</dbReference>
<gene>
    <name evidence="13 16" type="primary">dapB</name>
    <name evidence="16" type="ORF">N4264_16890</name>
</gene>
<evidence type="ECO:0000313" key="16">
    <source>
        <dbReference type="EMBL" id="UXI66419.1"/>
    </source>
</evidence>
<dbReference type="Gene3D" id="3.30.360.10">
    <property type="entry name" value="Dihydrodipicolinate Reductase, domain 2"/>
    <property type="match status" value="1"/>
</dbReference>